<gene>
    <name evidence="1" type="ORF">CRG98_009152</name>
</gene>
<reference evidence="1 2" key="1">
    <citation type="submission" date="2017-11" db="EMBL/GenBank/DDBJ databases">
        <title>De-novo sequencing of pomegranate (Punica granatum L.) genome.</title>
        <authorList>
            <person name="Akparov Z."/>
            <person name="Amiraslanov A."/>
            <person name="Hajiyeva S."/>
            <person name="Abbasov M."/>
            <person name="Kaur K."/>
            <person name="Hamwieh A."/>
            <person name="Solovyev V."/>
            <person name="Salamov A."/>
            <person name="Braich B."/>
            <person name="Kosarev P."/>
            <person name="Mahmoud A."/>
            <person name="Hajiyev E."/>
            <person name="Babayeva S."/>
            <person name="Izzatullayeva V."/>
            <person name="Mammadov A."/>
            <person name="Mammadov A."/>
            <person name="Sharifova S."/>
            <person name="Ojaghi J."/>
            <person name="Eynullazada K."/>
            <person name="Bayramov B."/>
            <person name="Abdulazimova A."/>
            <person name="Shahmuradov I."/>
        </authorList>
    </citation>
    <scope>NUCLEOTIDE SEQUENCE [LARGE SCALE GENOMIC DNA]</scope>
    <source>
        <strain evidence="2">cv. AG2017</strain>
        <tissue evidence="1">Leaf</tissue>
    </source>
</reference>
<accession>A0A2I0KPN9</accession>
<protein>
    <submittedName>
        <fullName evidence="1">Uncharacterized protein</fullName>
    </submittedName>
</protein>
<sequence>MTSRNSTWSPEGCFSGHERLPLLTSGSSRKENRIPWVTRVHVGPLRVPFRPTTLASRAITFKGFLTTLTLPREEVVTVRGPIHRAQPPFHPFPFIGFRWFSPSFFSLFRVCSGLGTFGVVRERLGLPLRRPRSPISHRAAAGARVSTSFFPSCRGCLSLGLLTRSS</sequence>
<proteinExistence type="predicted"/>
<name>A0A2I0KPN9_PUNGR</name>
<comment type="caution">
    <text evidence="1">The sequence shown here is derived from an EMBL/GenBank/DDBJ whole genome shotgun (WGS) entry which is preliminary data.</text>
</comment>
<keyword evidence="2" id="KW-1185">Reference proteome</keyword>
<dbReference type="EMBL" id="PGOL01000445">
    <property type="protein sequence ID" value="PKI70458.1"/>
    <property type="molecule type" value="Genomic_DNA"/>
</dbReference>
<dbReference type="Proteomes" id="UP000233551">
    <property type="component" value="Unassembled WGS sequence"/>
</dbReference>
<evidence type="ECO:0000313" key="2">
    <source>
        <dbReference type="Proteomes" id="UP000233551"/>
    </source>
</evidence>
<dbReference type="AlphaFoldDB" id="A0A2I0KPN9"/>
<organism evidence="1 2">
    <name type="scientific">Punica granatum</name>
    <name type="common">Pomegranate</name>
    <dbReference type="NCBI Taxonomy" id="22663"/>
    <lineage>
        <taxon>Eukaryota</taxon>
        <taxon>Viridiplantae</taxon>
        <taxon>Streptophyta</taxon>
        <taxon>Embryophyta</taxon>
        <taxon>Tracheophyta</taxon>
        <taxon>Spermatophyta</taxon>
        <taxon>Magnoliopsida</taxon>
        <taxon>eudicotyledons</taxon>
        <taxon>Gunneridae</taxon>
        <taxon>Pentapetalae</taxon>
        <taxon>rosids</taxon>
        <taxon>malvids</taxon>
        <taxon>Myrtales</taxon>
        <taxon>Lythraceae</taxon>
        <taxon>Punica</taxon>
    </lineage>
</organism>
<evidence type="ECO:0000313" key="1">
    <source>
        <dbReference type="EMBL" id="PKI70458.1"/>
    </source>
</evidence>